<protein>
    <submittedName>
        <fullName evidence="1">Uncharacterized protein</fullName>
    </submittedName>
</protein>
<comment type="caution">
    <text evidence="1">The sequence shown here is derived from an EMBL/GenBank/DDBJ whole genome shotgun (WGS) entry which is preliminary data.</text>
</comment>
<sequence length="69" mass="8065">MTTFDPERQATTLHRRYGGRARQVVLDFIVQAVRDLDMEAARFWERVAAVIDRYAERGLNDQRGDDILI</sequence>
<keyword evidence="2" id="KW-1185">Reference proteome</keyword>
<accession>A0A7W9BE86</accession>
<dbReference type="RefSeq" id="WP_184058052.1">
    <property type="nucleotide sequence ID" value="NZ_JACIJK010000007.1"/>
</dbReference>
<name>A0A7W9BE86_9SPHN</name>
<evidence type="ECO:0000313" key="2">
    <source>
        <dbReference type="Proteomes" id="UP000546200"/>
    </source>
</evidence>
<evidence type="ECO:0000313" key="1">
    <source>
        <dbReference type="EMBL" id="MBB5715578.1"/>
    </source>
</evidence>
<dbReference type="EMBL" id="JACIJK010000007">
    <property type="protein sequence ID" value="MBB5715578.1"/>
    <property type="molecule type" value="Genomic_DNA"/>
</dbReference>
<reference evidence="1 2" key="1">
    <citation type="submission" date="2020-08" db="EMBL/GenBank/DDBJ databases">
        <title>Genomic Encyclopedia of Type Strains, Phase IV (KMG-IV): sequencing the most valuable type-strain genomes for metagenomic binning, comparative biology and taxonomic classification.</title>
        <authorList>
            <person name="Goeker M."/>
        </authorList>
    </citation>
    <scope>NUCLEOTIDE SEQUENCE [LARGE SCALE GENOMIC DNA]</scope>
    <source>
        <strain evidence="1 2">DSM 100044</strain>
    </source>
</reference>
<dbReference type="Proteomes" id="UP000546200">
    <property type="component" value="Unassembled WGS sequence"/>
</dbReference>
<organism evidence="1 2">
    <name type="scientific">Sphingomonas aerophila</name>
    <dbReference type="NCBI Taxonomy" id="1344948"/>
    <lineage>
        <taxon>Bacteria</taxon>
        <taxon>Pseudomonadati</taxon>
        <taxon>Pseudomonadota</taxon>
        <taxon>Alphaproteobacteria</taxon>
        <taxon>Sphingomonadales</taxon>
        <taxon>Sphingomonadaceae</taxon>
        <taxon>Sphingomonas</taxon>
    </lineage>
</organism>
<gene>
    <name evidence="1" type="ORF">FHS94_002433</name>
</gene>
<proteinExistence type="predicted"/>
<dbReference type="AlphaFoldDB" id="A0A7W9BE86"/>